<sequence length="76" mass="8732">MSNTIFELRDSVEVSTGRLGHVRMKQENYNQEVAIITVHPDDIPQLIEQLEKVGKEAQAIREELRNRSTTKEADKP</sequence>
<name>A0A3A3G0W8_9BURK</name>
<organism evidence="1 2">
    <name type="scientific">Noviherbaspirillum sedimenti</name>
    <dbReference type="NCBI Taxonomy" id="2320865"/>
    <lineage>
        <taxon>Bacteria</taxon>
        <taxon>Pseudomonadati</taxon>
        <taxon>Pseudomonadota</taxon>
        <taxon>Betaproteobacteria</taxon>
        <taxon>Burkholderiales</taxon>
        <taxon>Oxalobacteraceae</taxon>
        <taxon>Noviherbaspirillum</taxon>
    </lineage>
</organism>
<dbReference type="EMBL" id="QYUQ01000002">
    <property type="protein sequence ID" value="RJG01564.1"/>
    <property type="molecule type" value="Genomic_DNA"/>
</dbReference>
<evidence type="ECO:0000313" key="1">
    <source>
        <dbReference type="EMBL" id="RJG01564.1"/>
    </source>
</evidence>
<keyword evidence="2" id="KW-1185">Reference proteome</keyword>
<reference evidence="2" key="1">
    <citation type="submission" date="2018-09" db="EMBL/GenBank/DDBJ databases">
        <authorList>
            <person name="Zhu H."/>
        </authorList>
    </citation>
    <scope>NUCLEOTIDE SEQUENCE [LARGE SCALE GENOMIC DNA]</scope>
    <source>
        <strain evidence="2">K1S02-23</strain>
    </source>
</reference>
<accession>A0A3A3G0W8</accession>
<evidence type="ECO:0000313" key="2">
    <source>
        <dbReference type="Proteomes" id="UP000266327"/>
    </source>
</evidence>
<proteinExistence type="predicted"/>
<dbReference type="Proteomes" id="UP000266327">
    <property type="component" value="Unassembled WGS sequence"/>
</dbReference>
<gene>
    <name evidence="1" type="ORF">D3878_08175</name>
</gene>
<protein>
    <submittedName>
        <fullName evidence="1">Uncharacterized protein</fullName>
    </submittedName>
</protein>
<comment type="caution">
    <text evidence="1">The sequence shown here is derived from an EMBL/GenBank/DDBJ whole genome shotgun (WGS) entry which is preliminary data.</text>
</comment>
<dbReference type="OrthoDB" id="9154428at2"/>
<dbReference type="AlphaFoldDB" id="A0A3A3G0W8"/>
<dbReference type="RefSeq" id="WP_119785012.1">
    <property type="nucleotide sequence ID" value="NZ_QYUQ01000002.1"/>
</dbReference>